<comment type="subcellular location">
    <subcellularLocation>
        <location evidence="1">Nucleus</location>
    </subcellularLocation>
</comment>
<evidence type="ECO:0000313" key="6">
    <source>
        <dbReference type="Ensembl" id="ENSSHAP00000045265.1"/>
    </source>
</evidence>
<keyword evidence="3" id="KW-0175">Coiled coil</keyword>
<sequence length="3671" mass="398943">MEVTLQTDVEAGASGYSVTGGGKEGIFVKQVLKDSSAAKLFSMREGDQLLSATIYFDNIKYEDALKILQYSEPYKVQFNLKRKLASKDDTEKVHHPATSDIRETDQQGEDLTDGTMETMEKMLEEEEDKEKLIVKSRTGRSQRPKKERLSWPKFQAKKTKKVVSHRRSHSTSDACEGRAPDLSPTSTDTELHFPKEETHLREKKGSERKSKFLNIGFRMHRKFEIDDKTSKSGMTTAEARTGTAKDGERISLDLQKPEMESGRLESQSATIIPEHLENEENRLKLQLQVDPGTKKEEQLTSEAKSMSGAVMGIPASVSGTLTGSHVSVRGRRKKSDDVTDTVSGSKHGLQAGKETREKLDDTSFGVRGLEIGIAKLTLQESQEDLEKGYETPEIRVKIPTLQTPKFGFSKGKVSEAKINVSEHEREQSLGKVTVNWGEMLMEHIPERNVPPLDVTGAVGKISVETPDLDHTVPNIPEKGAVISDGKAQISSKKMTQMPKADVSSPKMDIVISSADVSQPKVETHGPEIGKDGLKMEGEIKMGDKDIEGKDSKFKMPKFKIPSFGWSPSKEKKGSGEVSLPKEEVDISKASLKRDDKGGDLTVSLISAETPIRGIDLSMKSQKGEATVKDHKEKEEMRFKESKDQMENIQILQTSKADIEKTKIDIIIPRVDVSVPKVTLNKENVEAEVERDVKGDVRLKEKEIDHKESKFRIPKFSMPGFSWGSGKEIGSSVDIETNIKEPKTTIPSHSMDKEPGLVSKDKKVPSFDVNVQIAGGEKVKTESKTGKIPSIKVLKKADSEEKMMIERDVEGKKQDVESIDRNLKGKIEGIAEISQKEKTTIKGIEKEIQISELEVEIEEMKEKTKREGVKEHMTKYSIKTAKGDIKGPKVNITMPDIDVTIPKAKDNGITTEVQVERVKMEDDMKIGDKEVEVKDSKFKMPKFKMPSFGGGKEGAASVEVSLPKAEVDVTLPSVQAGDLSVEVPTVDVNIKGLDTEGQLPEGEIQFGDLKGKTGSVGLKGHLPTVHMPSVKMPQIPKADIKGTKVDITMPSMEVSLPKGKADIKSPKVEEEAVMVEGNIKLGDKEVEGKDSKFKMPKFKMPSFGGGKEKAASVDMSLPKTDVDVTLPSVQAGELSVEVSSAEVDIKGLDIEAQLPEVQLGDLKGKTGGVGLKGHLPSVKMPQMPKADIKGPKVDITMPSLDVSLPKAKGDIKSPEVEVEGDIKLGDKEVEVKSSKFKMPKFKMPAFGVSAPGKKGEASVDVSLPKTEMDVTLPSVEVEVKPSDLSVEVSSVDVKGLDIETTLPEGEVQLGDQKGKTEGISLKGHLPKVHMPSMKMPQMPKADIKGPKVDITMPSLDVSLPKAKGDIKSPEVEVEGDIKLGDKEVEVKSSKFKMPKFKMPAFGASAPGKKGEASVDVSLPKTEMDVTLPSVEVEVKPSDLSVEVSSVDVKGLDIETTLPEGEVQLGDQKGKTEGISLKGHLPKVHMPSMKMPQMPKADIKPPKVDITMPSLDVSLPKAKGDIKSPEVEVEGDIKLGDKEVEAKDSKFKIPKFKMPSFGISAPDKEGKVSVDVSLPQADGDVTLASVEVDVKPGDLNVEVPSLDVEVKGLDIETKLQEGQVQLGDLKGKSGSVSLKGHLPKVHMPSVKMPQMPKVDIKGSKVDITMPSLDVSLPKGKGDIKSPEVEVEGDIKLGDKEMEVKDSKFKMPKFKMPSFGVSAPGKEGKAAVDASLPKAEVDVLLPSVQSGDLSVEVPSVDVEVKGLDIETKLPEGEVQLGDLKGKTGSVGLKGHLPKVHMPSVKMPQMPKADIKGPKMDITLPNLDVSLPKGKGDVKSPEVQVQAVKVEGEIKLGDKEVEAKDSKFKMPKFKMPSFGGGKEGAVSVNVSLPKAEVDVTLPSVQSGDLSVEVPSVDVEVKGLDIETKLLEEEVQLGDLKGKSGIVDLKGHLPKVHMPSMKMPQMPKADLKGPKVDITMPSLDVSLPKGKGDIKSPEVEVEGDIKLGDKEVEVKDSKFKMPKFKMPSFGVSVPSKEGKASMDVSLPKAEVDVPLPSVQSGDLSVEVPSVDVDVKGLDIETKLPEGEVQLGDLKGKTGSVGLKSDLPKVHMPSVKMPQMPKADIKGPKVDITLPSLDVSLPKGKGDVKSSEVQVEVVKVEGDIKLGDKEVEAKDSKFKMPKFKMPSFGGGKEGAVSVDMSLPKAEVDVTLPSVQAGDLSVEVPSVDVEVKGLDIETKLPEEEVQLGDLKGKSGSVDFKDHLPKVHMPSMKMPQMPKADIKAPQVDITMPHLDVSLPKGKGDIKSPEIEVEGDIKLGDKEVEVKDSKFKMPKFKMPSFGMSAPGKERKVSVDVSLPQAEVDVTLPSVEVEVKPGDLSVEVPSVDVDVKGLDIEGHLPKGEAQVGDRKEQSGSVGLKGHLPKVHMPSMKMPQMPKADIKGPKVDITMPSLDVSLPKGTVDIQGPQVDMEAVKVEGDIKLGEKEVEIKDSKFKMPKFKMPSFGSSHRRLHKSSVDTPSCHEPLDVSKSSPAFVHKEPEFSSVLQDDPLLCDSNLKVEGSRMKLHMPKMNIPSTGFSKDDSKVSKTSATVTCSSGETIMSSVDTSLPNLPATVGGTSGDIFSSDIPVPETDTKKYDFKVQLPKIAFPGHQFDGTLKPTDLKISSKRSECAVNLCEGELPEGELHVDIASSHLSDSRDGYSQFSGVSLPGLNFTKVNISGPHTEFGKTRVKEDITLTKYEVTLPMSKSHDIPSLPHSDTIPILDRHSIHLKSEEEESQISAGTWDERVEPLSYDPDGMIKFPKFYKPKFGVSVSKPLEISHPQEPPNVAAEMTAQEEPILFPKKEFMMSSETVKSFMHLSSVQTSLEGSDQMAVSDIQDSNIAPQTGKAEEVKPECTESEGKEGFFKMPKFKLPSFSWSPKKEAASKGAPGSKPSDILDKEQVAADTEIHTTSVETDMDVPTEKESPKEKIKKPHFMMPKIGLPKAKGSKAGIGLQKEAEELTHSDDAHIEEGSKKVIDTSSKKTVLDTKVFQIVAPTVIRQTELQVTEGLAPGKTTTQEPSGDKESGKEQLFLPVVQVPKLGSSVSQVKSHSIHISVPKLETDMSQPSPTVDIETVTLETETYADVLKRNIDDKSLKLCQTTAGMLDSTISISEVSVPSGENTVSLLMPSLGFSTSEIKDPRQETGETVLPQHDMSMPRPQAIAKGEKDVGLPESEMYLLPTEGPIKLKTSSTEIPSQVSMIETSRVWEGSVLTVKFPKLQIPKFTFQAPNTEADIFIPKVREVMCPETDIEIAIHKESPDEWSAKVLKAVSEIPPQPSPDPIRPPKDLALSSVASPISKVKVHIQGAHIESQEVTIESRVTCEHGELPRRETFSTQIVKGSEIPPSDIQTPSYGFSLLKVKIPESHVNLDVTGKEQETLGYTSSTLETQDISEESLRKDELGVDTDLSLEGELQPETGEPYEIISSSASLPKLKTFTFEVHSSHQYVDSYSDEEPAEILEFPPEDSHDQISPDEEKEQKVQSESKKSSGLFRFWLPSIGFSSSVDEANSDSKTELSKSVPIQTQPEAMSDIEPKKPEKTGWFRFPKLGFSSSPAKKSKSTEESVTEPTKSGSQEEAEQTVIFFDAQETLSPEEREGGESITSTTNDDAQEPGALVTSSARTELILLEEEGKTAGKTGSGHVAK</sequence>
<dbReference type="InParanoid" id="A0A7N4PY43"/>
<keyword evidence="7" id="KW-1185">Reference proteome</keyword>
<dbReference type="PANTHER" id="PTHR23348:SF37">
    <property type="entry name" value="PROTEIN AHNAK2"/>
    <property type="match status" value="1"/>
</dbReference>
<feature type="compositionally biased region" description="Basic and acidic residues" evidence="4">
    <location>
        <begin position="3559"/>
        <end position="3568"/>
    </location>
</feature>
<dbReference type="SUPFAM" id="SSF50156">
    <property type="entry name" value="PDZ domain-like"/>
    <property type="match status" value="1"/>
</dbReference>
<keyword evidence="2" id="KW-0539">Nucleus</keyword>
<dbReference type="InterPro" id="IPR036034">
    <property type="entry name" value="PDZ_sf"/>
</dbReference>
<proteinExistence type="predicted"/>
<dbReference type="GO" id="GO:0043034">
    <property type="term" value="C:costamere"/>
    <property type="evidence" value="ECO:0007669"/>
    <property type="project" value="TreeGrafter"/>
</dbReference>
<dbReference type="InterPro" id="IPR052082">
    <property type="entry name" value="Myelin_sheath_structural"/>
</dbReference>
<feature type="region of interest" description="Disordered" evidence="4">
    <location>
        <begin position="86"/>
        <end position="112"/>
    </location>
</feature>
<dbReference type="Proteomes" id="UP000007648">
    <property type="component" value="Unassembled WGS sequence"/>
</dbReference>
<evidence type="ECO:0000256" key="4">
    <source>
        <dbReference type="SAM" id="MobiDB-lite"/>
    </source>
</evidence>
<evidence type="ECO:0000256" key="3">
    <source>
        <dbReference type="SAM" id="Coils"/>
    </source>
</evidence>
<feature type="region of interest" description="Disordered" evidence="4">
    <location>
        <begin position="2486"/>
        <end position="2514"/>
    </location>
</feature>
<dbReference type="PANTHER" id="PTHR23348">
    <property type="entry name" value="PERIAXIN/AHNAK"/>
    <property type="match status" value="1"/>
</dbReference>
<gene>
    <name evidence="6" type="primary">AHNAK2</name>
</gene>
<reference evidence="6 7" key="1">
    <citation type="journal article" date="2011" name="Proc. Natl. Acad. Sci. U.S.A.">
        <title>Genetic diversity and population structure of the endangered marsupial Sarcophilus harrisii (Tasmanian devil).</title>
        <authorList>
            <person name="Miller W."/>
            <person name="Hayes V.M."/>
            <person name="Ratan A."/>
            <person name="Petersen D.C."/>
            <person name="Wittekindt N.E."/>
            <person name="Miller J."/>
            <person name="Walenz B."/>
            <person name="Knight J."/>
            <person name="Qi J."/>
            <person name="Zhao F."/>
            <person name="Wang Q."/>
            <person name="Bedoya-Reina O.C."/>
            <person name="Katiyar N."/>
            <person name="Tomsho L.P."/>
            <person name="Kasson L.M."/>
            <person name="Hardie R.A."/>
            <person name="Woodbridge P."/>
            <person name="Tindall E.A."/>
            <person name="Bertelsen M.F."/>
            <person name="Dixon D."/>
            <person name="Pyecroft S."/>
            <person name="Helgen K.M."/>
            <person name="Lesk A.M."/>
            <person name="Pringle T.H."/>
            <person name="Patterson N."/>
            <person name="Zhang Y."/>
            <person name="Kreiss A."/>
            <person name="Woods G.M."/>
            <person name="Jones M.E."/>
            <person name="Schuster S.C."/>
        </authorList>
    </citation>
    <scope>NUCLEOTIDE SEQUENCE [LARGE SCALE GENOMIC DNA]</scope>
</reference>
<feature type="coiled-coil region" evidence="3">
    <location>
        <begin position="840"/>
        <end position="869"/>
    </location>
</feature>
<feature type="compositionally biased region" description="Basic and acidic residues" evidence="4">
    <location>
        <begin position="2384"/>
        <end position="2399"/>
    </location>
</feature>
<name>A0A7N4PY43_SARHA</name>
<evidence type="ECO:0000313" key="7">
    <source>
        <dbReference type="Proteomes" id="UP000007648"/>
    </source>
</evidence>
<protein>
    <recommendedName>
        <fullName evidence="5">PDZ domain-containing protein</fullName>
    </recommendedName>
</protein>
<evidence type="ECO:0000256" key="1">
    <source>
        <dbReference type="ARBA" id="ARBA00004123"/>
    </source>
</evidence>
<feature type="region of interest" description="Disordered" evidence="4">
    <location>
        <begin position="3530"/>
        <end position="3671"/>
    </location>
</feature>
<dbReference type="PROSITE" id="PS50106">
    <property type="entry name" value="PDZ"/>
    <property type="match status" value="1"/>
</dbReference>
<evidence type="ECO:0000259" key="5">
    <source>
        <dbReference type="PROSITE" id="PS50106"/>
    </source>
</evidence>
<feature type="region of interest" description="Disordered" evidence="4">
    <location>
        <begin position="124"/>
        <end position="190"/>
    </location>
</feature>
<feature type="compositionally biased region" description="Basic residues" evidence="4">
    <location>
        <begin position="137"/>
        <end position="146"/>
    </location>
</feature>
<dbReference type="InterPro" id="IPR001478">
    <property type="entry name" value="PDZ"/>
</dbReference>
<feature type="region of interest" description="Disordered" evidence="4">
    <location>
        <begin position="1172"/>
        <end position="1191"/>
    </location>
</feature>
<feature type="region of interest" description="Disordered" evidence="4">
    <location>
        <begin position="2936"/>
        <end position="2955"/>
    </location>
</feature>
<reference evidence="6" key="3">
    <citation type="submission" date="2025-09" db="UniProtKB">
        <authorList>
            <consortium name="Ensembl"/>
        </authorList>
    </citation>
    <scope>IDENTIFICATION</scope>
</reference>
<feature type="domain" description="PDZ" evidence="5">
    <location>
        <begin position="2"/>
        <end position="69"/>
    </location>
</feature>
<dbReference type="Gene3D" id="2.30.42.10">
    <property type="match status" value="1"/>
</dbReference>
<feature type="region of interest" description="Disordered" evidence="4">
    <location>
        <begin position="3490"/>
        <end position="3514"/>
    </location>
</feature>
<feature type="region of interest" description="Disordered" evidence="4">
    <location>
        <begin position="2384"/>
        <end position="2419"/>
    </location>
</feature>
<feature type="compositionally biased region" description="Basic and acidic residues" evidence="4">
    <location>
        <begin position="3504"/>
        <end position="3514"/>
    </location>
</feature>
<feature type="region of interest" description="Disordered" evidence="4">
    <location>
        <begin position="2085"/>
        <end position="2119"/>
    </location>
</feature>
<dbReference type="GO" id="GO:0043484">
    <property type="term" value="P:regulation of RNA splicing"/>
    <property type="evidence" value="ECO:0007669"/>
    <property type="project" value="TreeGrafter"/>
</dbReference>
<feature type="compositionally biased region" description="Basic residues" evidence="4">
    <location>
        <begin position="155"/>
        <end position="169"/>
    </location>
</feature>
<feature type="region of interest" description="Disordered" evidence="4">
    <location>
        <begin position="321"/>
        <end position="357"/>
    </location>
</feature>
<reference evidence="6" key="2">
    <citation type="submission" date="2025-08" db="UniProtKB">
        <authorList>
            <consortium name="Ensembl"/>
        </authorList>
    </citation>
    <scope>IDENTIFICATION</scope>
</reference>
<organism evidence="6 7">
    <name type="scientific">Sarcophilus harrisii</name>
    <name type="common">Tasmanian devil</name>
    <name type="synonym">Sarcophilus laniarius</name>
    <dbReference type="NCBI Taxonomy" id="9305"/>
    <lineage>
        <taxon>Eukaryota</taxon>
        <taxon>Metazoa</taxon>
        <taxon>Chordata</taxon>
        <taxon>Craniata</taxon>
        <taxon>Vertebrata</taxon>
        <taxon>Euteleostomi</taxon>
        <taxon>Mammalia</taxon>
        <taxon>Metatheria</taxon>
        <taxon>Dasyuromorphia</taxon>
        <taxon>Dasyuridae</taxon>
        <taxon>Sarcophilus</taxon>
    </lineage>
</organism>
<dbReference type="Ensembl" id="ENSSHAT00000051941.1">
    <property type="protein sequence ID" value="ENSSHAP00000045265.1"/>
    <property type="gene ID" value="ENSSHAG00000031853.1"/>
</dbReference>
<dbReference type="GO" id="GO:0005634">
    <property type="term" value="C:nucleus"/>
    <property type="evidence" value="ECO:0007669"/>
    <property type="project" value="UniProtKB-SubCell"/>
</dbReference>
<evidence type="ECO:0000256" key="2">
    <source>
        <dbReference type="ARBA" id="ARBA00023242"/>
    </source>
</evidence>
<accession>A0A7N4PY43</accession>
<dbReference type="GeneTree" id="ENSGT00940000163336"/>